<evidence type="ECO:0000313" key="1">
    <source>
        <dbReference type="EMBL" id="KAF5190816.1"/>
    </source>
</evidence>
<name>A0A7J6W0C3_THATH</name>
<reference evidence="1 2" key="1">
    <citation type="submission" date="2020-06" db="EMBL/GenBank/DDBJ databases">
        <title>Transcriptomic and genomic resources for Thalictrum thalictroides and T. hernandezii: Facilitating candidate gene discovery in an emerging model plant lineage.</title>
        <authorList>
            <person name="Arias T."/>
            <person name="Riano-Pachon D.M."/>
            <person name="Di Stilio V.S."/>
        </authorList>
    </citation>
    <scope>NUCLEOTIDE SEQUENCE [LARGE SCALE GENOMIC DNA]</scope>
    <source>
        <strain evidence="2">cv. WT478/WT964</strain>
        <tissue evidence="1">Leaves</tissue>
    </source>
</reference>
<proteinExistence type="predicted"/>
<dbReference type="EMBL" id="JABWDY010023580">
    <property type="protein sequence ID" value="KAF5190816.1"/>
    <property type="molecule type" value="Genomic_DNA"/>
</dbReference>
<accession>A0A7J6W0C3</accession>
<dbReference type="AlphaFoldDB" id="A0A7J6W0C3"/>
<dbReference type="Proteomes" id="UP000554482">
    <property type="component" value="Unassembled WGS sequence"/>
</dbReference>
<organism evidence="1 2">
    <name type="scientific">Thalictrum thalictroides</name>
    <name type="common">Rue-anemone</name>
    <name type="synonym">Anemone thalictroides</name>
    <dbReference type="NCBI Taxonomy" id="46969"/>
    <lineage>
        <taxon>Eukaryota</taxon>
        <taxon>Viridiplantae</taxon>
        <taxon>Streptophyta</taxon>
        <taxon>Embryophyta</taxon>
        <taxon>Tracheophyta</taxon>
        <taxon>Spermatophyta</taxon>
        <taxon>Magnoliopsida</taxon>
        <taxon>Ranunculales</taxon>
        <taxon>Ranunculaceae</taxon>
        <taxon>Thalictroideae</taxon>
        <taxon>Thalictrum</taxon>
    </lineage>
</organism>
<sequence length="79" mass="9152">MNEKLASYHDKFCSIYHSAADSDSVLRSFHYLLEARKLSYIAESGGRWRDLDKLLLQPGNIVSRPKFRTRSQGHSVFHL</sequence>
<protein>
    <submittedName>
        <fullName evidence="1">Uncharacterized protein</fullName>
    </submittedName>
</protein>
<keyword evidence="2" id="KW-1185">Reference proteome</keyword>
<gene>
    <name evidence="1" type="ORF">FRX31_019597</name>
</gene>
<comment type="caution">
    <text evidence="1">The sequence shown here is derived from an EMBL/GenBank/DDBJ whole genome shotgun (WGS) entry which is preliminary data.</text>
</comment>
<evidence type="ECO:0000313" key="2">
    <source>
        <dbReference type="Proteomes" id="UP000554482"/>
    </source>
</evidence>